<dbReference type="InterPro" id="IPR045304">
    <property type="entry name" value="LbH_SAT"/>
</dbReference>
<evidence type="ECO:0000256" key="2">
    <source>
        <dbReference type="ARBA" id="ARBA00022679"/>
    </source>
</evidence>
<dbReference type="InterPro" id="IPR053376">
    <property type="entry name" value="Serine_acetyltransferase"/>
</dbReference>
<organism evidence="4 5">
    <name type="scientific">Desulfoluna spongiiphila</name>
    <dbReference type="NCBI Taxonomy" id="419481"/>
    <lineage>
        <taxon>Bacteria</taxon>
        <taxon>Pseudomonadati</taxon>
        <taxon>Thermodesulfobacteriota</taxon>
        <taxon>Desulfobacteria</taxon>
        <taxon>Desulfobacterales</taxon>
        <taxon>Desulfolunaceae</taxon>
        <taxon>Desulfoluna</taxon>
    </lineage>
</organism>
<dbReference type="CDD" id="cd03354">
    <property type="entry name" value="LbH_SAT"/>
    <property type="match status" value="1"/>
</dbReference>
<dbReference type="InterPro" id="IPR042122">
    <property type="entry name" value="Ser_AcTrfase_N_sf"/>
</dbReference>
<evidence type="ECO:0000256" key="1">
    <source>
        <dbReference type="ARBA" id="ARBA00022605"/>
    </source>
</evidence>
<dbReference type="GO" id="GO:0008652">
    <property type="term" value="P:amino acid biosynthetic process"/>
    <property type="evidence" value="ECO:0007669"/>
    <property type="project" value="UniProtKB-KW"/>
</dbReference>
<dbReference type="NCBIfam" id="NF041874">
    <property type="entry name" value="EPS_EpsC"/>
    <property type="match status" value="1"/>
</dbReference>
<evidence type="ECO:0000313" key="5">
    <source>
        <dbReference type="Proteomes" id="UP000198870"/>
    </source>
</evidence>
<dbReference type="Gene3D" id="1.10.3130.10">
    <property type="entry name" value="serine acetyltransferase, domain 1"/>
    <property type="match status" value="1"/>
</dbReference>
<keyword evidence="3" id="KW-0012">Acyltransferase</keyword>
<evidence type="ECO:0000313" key="4">
    <source>
        <dbReference type="EMBL" id="SCY63633.1"/>
    </source>
</evidence>
<name>A0A1G5HIL6_9BACT</name>
<dbReference type="RefSeq" id="WP_092212533.1">
    <property type="nucleotide sequence ID" value="NZ_FMUX01000014.1"/>
</dbReference>
<dbReference type="OrthoDB" id="9801456at2"/>
<dbReference type="PANTHER" id="PTHR42811">
    <property type="entry name" value="SERINE ACETYLTRANSFERASE"/>
    <property type="match status" value="1"/>
</dbReference>
<keyword evidence="5" id="KW-1185">Reference proteome</keyword>
<dbReference type="EMBL" id="FMUX01000014">
    <property type="protein sequence ID" value="SCY63633.1"/>
    <property type="molecule type" value="Genomic_DNA"/>
</dbReference>
<proteinExistence type="predicted"/>
<dbReference type="InterPro" id="IPR011004">
    <property type="entry name" value="Trimer_LpxA-like_sf"/>
</dbReference>
<dbReference type="GO" id="GO:0016746">
    <property type="term" value="F:acyltransferase activity"/>
    <property type="evidence" value="ECO:0007669"/>
    <property type="project" value="UniProtKB-KW"/>
</dbReference>
<keyword evidence="2 4" id="KW-0808">Transferase</keyword>
<gene>
    <name evidence="4" type="ORF">SAMN05216233_11476</name>
</gene>
<accession>A0A1G5HIL6</accession>
<dbReference type="Gene3D" id="2.160.10.10">
    <property type="entry name" value="Hexapeptide repeat proteins"/>
    <property type="match status" value="1"/>
</dbReference>
<evidence type="ECO:0000256" key="3">
    <source>
        <dbReference type="ARBA" id="ARBA00023315"/>
    </source>
</evidence>
<dbReference type="STRING" id="419481.SAMN05216233_11476"/>
<reference evidence="4 5" key="1">
    <citation type="submission" date="2016-10" db="EMBL/GenBank/DDBJ databases">
        <authorList>
            <person name="de Groot N.N."/>
        </authorList>
    </citation>
    <scope>NUCLEOTIDE SEQUENCE [LARGE SCALE GENOMIC DNA]</scope>
    <source>
        <strain evidence="4 5">AA1</strain>
    </source>
</reference>
<dbReference type="SUPFAM" id="SSF51161">
    <property type="entry name" value="Trimeric LpxA-like enzymes"/>
    <property type="match status" value="1"/>
</dbReference>
<sequence>MNPLYPREADRCRSENESIARFRQLMPDITRRIIDSCNEPDCFMHVGYEPIPSRHDAKRIIKIGMQVLFPGYFAGKKIDPLNLTYRIGQLTTTLYDLLTEQVVLSFRHDCYRYNKSCTSCASEGHEAVLEFFRAIPDIKRTLAEDVRATRDGDPAAHSVDEIIFSYPGVYAISVYRMAHKLYELGVPILPRIMTEIAHSATGIDIHPGAQIGQRFAIDHGTGVVIGETTLVGENVRIYQGVTLGALSLPPGAGEHLKGKKRHPTIEDNAIIYSGATILGGKTTIGKNCTIGGNVWLTASVPPDTKVFIETPELIYMDSNGSKTK</sequence>
<keyword evidence="1" id="KW-0028">Amino-acid biosynthesis</keyword>
<dbReference type="AlphaFoldDB" id="A0A1G5HIL6"/>
<protein>
    <submittedName>
        <fullName evidence="4">Serine O-acetyltransferase</fullName>
    </submittedName>
</protein>
<dbReference type="Proteomes" id="UP000198870">
    <property type="component" value="Unassembled WGS sequence"/>
</dbReference>